<reference evidence="1" key="1">
    <citation type="submission" date="2017-07" db="EMBL/GenBank/DDBJ databases">
        <title>Taro Niue Genome Assembly and Annotation.</title>
        <authorList>
            <person name="Atibalentja N."/>
            <person name="Keating K."/>
            <person name="Fields C.J."/>
        </authorList>
    </citation>
    <scope>NUCLEOTIDE SEQUENCE</scope>
    <source>
        <strain evidence="1">Niue_2</strain>
        <tissue evidence="1">Leaf</tissue>
    </source>
</reference>
<gene>
    <name evidence="1" type="ORF">Taro_043128</name>
</gene>
<dbReference type="AlphaFoldDB" id="A0A843WUU3"/>
<dbReference type="Proteomes" id="UP000652761">
    <property type="component" value="Unassembled WGS sequence"/>
</dbReference>
<comment type="caution">
    <text evidence="1">The sequence shown here is derived from an EMBL/GenBank/DDBJ whole genome shotgun (WGS) entry which is preliminary data.</text>
</comment>
<organism evidence="1 2">
    <name type="scientific">Colocasia esculenta</name>
    <name type="common">Wild taro</name>
    <name type="synonym">Arum esculentum</name>
    <dbReference type="NCBI Taxonomy" id="4460"/>
    <lineage>
        <taxon>Eukaryota</taxon>
        <taxon>Viridiplantae</taxon>
        <taxon>Streptophyta</taxon>
        <taxon>Embryophyta</taxon>
        <taxon>Tracheophyta</taxon>
        <taxon>Spermatophyta</taxon>
        <taxon>Magnoliopsida</taxon>
        <taxon>Liliopsida</taxon>
        <taxon>Araceae</taxon>
        <taxon>Aroideae</taxon>
        <taxon>Colocasieae</taxon>
        <taxon>Colocasia</taxon>
    </lineage>
</organism>
<keyword evidence="2" id="KW-1185">Reference proteome</keyword>
<dbReference type="EMBL" id="NMUH01004619">
    <property type="protein sequence ID" value="MQM10238.1"/>
    <property type="molecule type" value="Genomic_DNA"/>
</dbReference>
<feature type="non-terminal residue" evidence="1">
    <location>
        <position position="1"/>
    </location>
</feature>
<evidence type="ECO:0000313" key="2">
    <source>
        <dbReference type="Proteomes" id="UP000652761"/>
    </source>
</evidence>
<proteinExistence type="predicted"/>
<evidence type="ECO:0000313" key="1">
    <source>
        <dbReference type="EMBL" id="MQM10238.1"/>
    </source>
</evidence>
<name>A0A843WUU3_COLES</name>
<accession>A0A843WUU3</accession>
<sequence>AWVLTLDSVMRKINRKLQRFLVGLTRIISKLLQLSVGKLVLKSSWMRVSTGLEWSGQQVQSANLKRTPQGPWAEVVKACNAWVGKTASELITCCLMRQDIGWAFLVNLVVIRDGLITIITLSPYDTDQDALSDRGNGILG</sequence>
<protein>
    <submittedName>
        <fullName evidence="1">Uncharacterized protein</fullName>
    </submittedName>
</protein>